<dbReference type="OrthoDB" id="6018988at2"/>
<accession>A0A5E4PEN9</accession>
<dbReference type="KEGG" id="asip:AQUSIP_07390"/>
<dbReference type="AlphaFoldDB" id="A0A5E4PEN9"/>
<dbReference type="EMBL" id="LR699119">
    <property type="protein sequence ID" value="VVC75449.1"/>
    <property type="molecule type" value="Genomic_DNA"/>
</dbReference>
<evidence type="ECO:0000313" key="2">
    <source>
        <dbReference type="EMBL" id="VVC75449.1"/>
    </source>
</evidence>
<name>A0A5E4PEN9_9COXI</name>
<keyword evidence="1" id="KW-0732">Signal</keyword>
<evidence type="ECO:0000256" key="1">
    <source>
        <dbReference type="SAM" id="SignalP"/>
    </source>
</evidence>
<feature type="signal peptide" evidence="1">
    <location>
        <begin position="1"/>
        <end position="19"/>
    </location>
</feature>
<dbReference type="RefSeq" id="WP_148338756.1">
    <property type="nucleotide sequence ID" value="NZ_LR699119.1"/>
</dbReference>
<gene>
    <name evidence="2" type="ORF">AQUSIP_07390</name>
</gene>
<sequence>MNKFIATALISFLTAAAFANSLPVSQPGNLYYHLTFPVRIDEKTESIRLDANYTDLIMSNFVAGALYSYLLHQEYPSLQLDEAYISGSLFAQLLQENLQTSDYQASTPWINPNPDIRKMLLAPGQGGPYQLNDYSKRLEHKIGMINFAVLQKSLGYAIEDQDSGVQTRKTGPASLDDKYFGPLAAAYFQFNDMLRIQSINQDPWGPSAQYFSACLKALESSENNFLDMILNATYNAGPWADITKTYIEICANSQNPAYAQKIRHINDYQLGDSAYQQSVGTHESTGSTFILYPRQIRFYLDQLYNNETGLNTHHSIPFALEPLKQVFASSLSTLAYVNKNGAYEFISAQDARQAFESARESLHLSVNQALDLGNAQERKLIFSLLQTAIRNLSLALNINFAEVTERNLNS</sequence>
<dbReference type="Proteomes" id="UP000324194">
    <property type="component" value="Chromosome 1"/>
</dbReference>
<protein>
    <recommendedName>
        <fullName evidence="4">Imelysin-like domain-containing protein</fullName>
    </recommendedName>
</protein>
<evidence type="ECO:0000313" key="3">
    <source>
        <dbReference type="Proteomes" id="UP000324194"/>
    </source>
</evidence>
<evidence type="ECO:0008006" key="4">
    <source>
        <dbReference type="Google" id="ProtNLM"/>
    </source>
</evidence>
<proteinExistence type="predicted"/>
<organism evidence="2 3">
    <name type="scientific">Aquicella siphonis</name>
    <dbReference type="NCBI Taxonomy" id="254247"/>
    <lineage>
        <taxon>Bacteria</taxon>
        <taxon>Pseudomonadati</taxon>
        <taxon>Pseudomonadota</taxon>
        <taxon>Gammaproteobacteria</taxon>
        <taxon>Legionellales</taxon>
        <taxon>Coxiellaceae</taxon>
        <taxon>Aquicella</taxon>
    </lineage>
</organism>
<feature type="chain" id="PRO_5022861820" description="Imelysin-like domain-containing protein" evidence="1">
    <location>
        <begin position="20"/>
        <end position="410"/>
    </location>
</feature>
<keyword evidence="3" id="KW-1185">Reference proteome</keyword>
<reference evidence="2 3" key="1">
    <citation type="submission" date="2019-08" db="EMBL/GenBank/DDBJ databases">
        <authorList>
            <person name="Guy L."/>
        </authorList>
    </citation>
    <scope>NUCLEOTIDE SEQUENCE [LARGE SCALE GENOMIC DNA]</scope>
    <source>
        <strain evidence="2 3">SGT-108</strain>
    </source>
</reference>